<feature type="domain" description="Serine aminopeptidase S33" evidence="2">
    <location>
        <begin position="80"/>
        <end position="189"/>
    </location>
</feature>
<evidence type="ECO:0000256" key="1">
    <source>
        <dbReference type="SAM" id="Phobius"/>
    </source>
</evidence>
<evidence type="ECO:0000313" key="4">
    <source>
        <dbReference type="Proteomes" id="UP000324376"/>
    </source>
</evidence>
<dbReference type="PANTHER" id="PTHR12277">
    <property type="entry name" value="ALPHA/BETA HYDROLASE DOMAIN-CONTAINING PROTEIN"/>
    <property type="match status" value="1"/>
</dbReference>
<dbReference type="InterPro" id="IPR029058">
    <property type="entry name" value="AB_hydrolase_fold"/>
</dbReference>
<name>A0A5S5CG32_9FLAO</name>
<gene>
    <name evidence="3" type="ORF">BD809_101398</name>
</gene>
<dbReference type="OrthoDB" id="9777090at2"/>
<protein>
    <recommendedName>
        <fullName evidence="2">Serine aminopeptidase S33 domain-containing protein</fullName>
    </recommendedName>
</protein>
<accession>A0A5S5CG32</accession>
<dbReference type="Proteomes" id="UP000324376">
    <property type="component" value="Unassembled WGS sequence"/>
</dbReference>
<dbReference type="RefSeq" id="WP_148781261.1">
    <property type="nucleotide sequence ID" value="NZ_VNHU01000001.1"/>
</dbReference>
<dbReference type="PANTHER" id="PTHR12277:SF81">
    <property type="entry name" value="PROTEIN ABHD13"/>
    <property type="match status" value="1"/>
</dbReference>
<reference evidence="3 4" key="1">
    <citation type="submission" date="2019-07" db="EMBL/GenBank/DDBJ databases">
        <title>Genomic Encyclopedia of Archaeal and Bacterial Type Strains, Phase II (KMG-II): from individual species to whole genera.</title>
        <authorList>
            <person name="Goeker M."/>
        </authorList>
    </citation>
    <scope>NUCLEOTIDE SEQUENCE [LARGE SCALE GENOMIC DNA]</scope>
    <source>
        <strain evidence="3 4">DSM 17527</strain>
    </source>
</reference>
<keyword evidence="1" id="KW-0812">Transmembrane</keyword>
<dbReference type="InterPro" id="IPR022742">
    <property type="entry name" value="Hydrolase_4"/>
</dbReference>
<keyword evidence="1" id="KW-0472">Membrane</keyword>
<dbReference type="SUPFAM" id="SSF53474">
    <property type="entry name" value="alpha/beta-Hydrolases"/>
    <property type="match status" value="1"/>
</dbReference>
<comment type="caution">
    <text evidence="3">The sequence shown here is derived from an EMBL/GenBank/DDBJ whole genome shotgun (WGS) entry which is preliminary data.</text>
</comment>
<evidence type="ECO:0000313" key="3">
    <source>
        <dbReference type="EMBL" id="TYP77246.1"/>
    </source>
</evidence>
<proteinExistence type="predicted"/>
<feature type="transmembrane region" description="Helical" evidence="1">
    <location>
        <begin position="12"/>
        <end position="32"/>
    </location>
</feature>
<dbReference type="Gene3D" id="3.40.50.1820">
    <property type="entry name" value="alpha/beta hydrolase"/>
    <property type="match status" value="1"/>
</dbReference>
<evidence type="ECO:0000259" key="2">
    <source>
        <dbReference type="Pfam" id="PF12146"/>
    </source>
</evidence>
<dbReference type="AlphaFoldDB" id="A0A5S5CG32"/>
<dbReference type="EMBL" id="VNHU01000001">
    <property type="protein sequence ID" value="TYP77246.1"/>
    <property type="molecule type" value="Genomic_DNA"/>
</dbReference>
<dbReference type="Pfam" id="PF12146">
    <property type="entry name" value="Hydrolase_4"/>
    <property type="match status" value="1"/>
</dbReference>
<organism evidence="3 4">
    <name type="scientific">Aquimarina intermedia</name>
    <dbReference type="NCBI Taxonomy" id="350814"/>
    <lineage>
        <taxon>Bacteria</taxon>
        <taxon>Pseudomonadati</taxon>
        <taxon>Bacteroidota</taxon>
        <taxon>Flavobacteriia</taxon>
        <taxon>Flavobacteriales</taxon>
        <taxon>Flavobacteriaceae</taxon>
        <taxon>Aquimarina</taxon>
    </lineage>
</organism>
<keyword evidence="1" id="KW-1133">Transmembrane helix</keyword>
<keyword evidence="4" id="KW-1185">Reference proteome</keyword>
<sequence length="288" mass="33344">MKIDYKKTGRRILRTILGISLLILGAYVFLYFRQERFFFNPKLLDKAYEYKFEQPFEEINIKVAEKIELNALLFKTRTASKGVILYFHGNAGAIHDWGKRASLYTDNQYDILFVDYRGYGKSDGFYSEEKQLYNDAQEVYNYVKTRYDESRIIVLGFSLGTGFAAYTAAKNNPKLLILEAPYYSWNTFIASIAPVPQMLINYEIPSYQFLSEVSCPVYIFHGSRDFLISPEENSKKLKALYPDKIHHIMIEGAGHNGIYITKQYYDILKNILAAPLTTALKETTSFED</sequence>